<dbReference type="AlphaFoldDB" id="A0A9P1J027"/>
<comment type="caution">
    <text evidence="2">The sequence shown here is derived from an EMBL/GenBank/DDBJ whole genome shotgun (WGS) entry which is preliminary data.</text>
</comment>
<accession>A0A9P1J027</accession>
<organism evidence="2 3">
    <name type="scientific">Caenorhabditis angaria</name>
    <dbReference type="NCBI Taxonomy" id="860376"/>
    <lineage>
        <taxon>Eukaryota</taxon>
        <taxon>Metazoa</taxon>
        <taxon>Ecdysozoa</taxon>
        <taxon>Nematoda</taxon>
        <taxon>Chromadorea</taxon>
        <taxon>Rhabditida</taxon>
        <taxon>Rhabditina</taxon>
        <taxon>Rhabditomorpha</taxon>
        <taxon>Rhabditoidea</taxon>
        <taxon>Rhabditidae</taxon>
        <taxon>Peloderinae</taxon>
        <taxon>Caenorhabditis</taxon>
    </lineage>
</organism>
<reference evidence="2" key="1">
    <citation type="submission" date="2022-11" db="EMBL/GenBank/DDBJ databases">
        <authorList>
            <person name="Kikuchi T."/>
        </authorList>
    </citation>
    <scope>NUCLEOTIDE SEQUENCE</scope>
    <source>
        <strain evidence="2">PS1010</strain>
    </source>
</reference>
<protein>
    <submittedName>
        <fullName evidence="2">Uncharacterized protein</fullName>
    </submittedName>
</protein>
<evidence type="ECO:0000313" key="3">
    <source>
        <dbReference type="Proteomes" id="UP001152747"/>
    </source>
</evidence>
<feature type="region of interest" description="Disordered" evidence="1">
    <location>
        <begin position="180"/>
        <end position="200"/>
    </location>
</feature>
<feature type="compositionally biased region" description="Low complexity" evidence="1">
    <location>
        <begin position="180"/>
        <end position="192"/>
    </location>
</feature>
<evidence type="ECO:0000313" key="2">
    <source>
        <dbReference type="EMBL" id="CAI5455599.1"/>
    </source>
</evidence>
<evidence type="ECO:0000256" key="1">
    <source>
        <dbReference type="SAM" id="MobiDB-lite"/>
    </source>
</evidence>
<name>A0A9P1J027_9PELO</name>
<dbReference type="Proteomes" id="UP001152747">
    <property type="component" value="Unassembled WGS sequence"/>
</dbReference>
<sequence>MADDFKLIKEEIIHTTRRWEHFNKIMKELPNPMFGVPLVQFGEPLVTDSDVVDKIVSNELLLDRKTQVELYLRREEEKKKRELETRQLYEPIKKEEVPEKEEEEEEQMLKTEEIESIAMQYFLAAFKKGIITKSMYKDGMRQVVKRSKKLSWKEEDIRKHCIERISCTKEFLARYDAAAENNEASSSSVSSSDTTKRSSI</sequence>
<keyword evidence="3" id="KW-1185">Reference proteome</keyword>
<dbReference type="EMBL" id="CANHGI010000006">
    <property type="protein sequence ID" value="CAI5455599.1"/>
    <property type="molecule type" value="Genomic_DNA"/>
</dbReference>
<proteinExistence type="predicted"/>
<gene>
    <name evidence="2" type="ORF">CAMP_LOCUS18236</name>
</gene>